<reference evidence="2" key="1">
    <citation type="submission" date="2021-06" db="EMBL/GenBank/DDBJ databases">
        <authorList>
            <consortium name="Wellcome Sanger Institute Data Sharing"/>
        </authorList>
    </citation>
    <scope>NUCLEOTIDE SEQUENCE [LARGE SCALE GENOMIC DNA]</scope>
</reference>
<sequence>MVSGTALIYDEEMTRYRLLWDYPVCSIEVPERLSVSYSELQIQGLVERCISVPVREATEEEILLAHSQDFLEAIKTTQNMDVEQLKAFASQFQDVYFHQNIYHCAKLALGATLQLVDAVMTKKVRNGIALVRPPGHHSQHSAANGFCIFNNVAIAALYAKKMFDLKRILIVDWDIHHGQGTQYFFEDDPSVLYFSWHRYENQEFWPNLPESDYSTVGKGKGAGFNVNVPWNKFNPELVLISAGFDSAINDPEGKMCATPACFAHLTHLLMSLAEGKICAVLEGGYDLHSLSHCICHTVKAFLGDPVPHLLNISSPCDSALESIQNVRAVHQQHWAFLRSLPISMKHQNVNDDKKLEQFCNEEIHTSSPNYCPLPPKRTAVALLGEKIELPDRCLKINLDSVPSDEIWSFKDSTVEGQKDSLHLQKNLCSVMMKIFQKEVQNGLAAVPCLLEAIKAVLSFCTTCANSVSRILVLYLGDKDYPVSLEDDGNLLLIQMSTKKLKGRESKYHIPIFLPKEGNNVKGVLHALFSLILPVAYMYNPDLVVTALSCQSGVDKKILNQLTSLLQGLAEGQLLCLIHDPEVSFLEDTICSLLGDPILPVTDGVLQGEAIQEVEQQRQRLQEQWGILKTQVTRTEYS</sequence>
<dbReference type="InterPro" id="IPR023801">
    <property type="entry name" value="His_deacetylse_dom"/>
</dbReference>
<organism evidence="2 3">
    <name type="scientific">Erpetoichthys calabaricus</name>
    <name type="common">Rope fish</name>
    <name type="synonym">Calamoichthys calabaricus</name>
    <dbReference type="NCBI Taxonomy" id="27687"/>
    <lineage>
        <taxon>Eukaryota</taxon>
        <taxon>Metazoa</taxon>
        <taxon>Chordata</taxon>
        <taxon>Craniata</taxon>
        <taxon>Vertebrata</taxon>
        <taxon>Euteleostomi</taxon>
        <taxon>Actinopterygii</taxon>
        <taxon>Polypteriformes</taxon>
        <taxon>Polypteridae</taxon>
        <taxon>Erpetoichthys</taxon>
    </lineage>
</organism>
<dbReference type="InterPro" id="IPR037138">
    <property type="entry name" value="His_deacetylse_dom_sf"/>
</dbReference>
<dbReference type="InterPro" id="IPR023696">
    <property type="entry name" value="Ureohydrolase_dom_sf"/>
</dbReference>
<gene>
    <name evidence="2" type="primary">hdac10</name>
</gene>
<keyword evidence="3" id="KW-1185">Reference proteome</keyword>
<evidence type="ECO:0000313" key="2">
    <source>
        <dbReference type="Ensembl" id="ENSECRP00000004145.1"/>
    </source>
</evidence>
<dbReference type="PANTHER" id="PTHR10625:SF43">
    <property type="entry name" value="POLYAMINE DEACETYLASE HDAC10"/>
    <property type="match status" value="1"/>
</dbReference>
<dbReference type="Proteomes" id="UP000694620">
    <property type="component" value="Chromosome 1"/>
</dbReference>
<dbReference type="Pfam" id="PF00850">
    <property type="entry name" value="Hist_deacetyl"/>
    <property type="match status" value="1"/>
</dbReference>
<dbReference type="Gene3D" id="3.40.800.20">
    <property type="entry name" value="Histone deacetylase domain"/>
    <property type="match status" value="1"/>
</dbReference>
<dbReference type="GO" id="GO:0019213">
    <property type="term" value="F:deacetylase activity"/>
    <property type="evidence" value="ECO:0007669"/>
    <property type="project" value="TreeGrafter"/>
</dbReference>
<protein>
    <submittedName>
        <fullName evidence="2">Histone deacetylase 10</fullName>
    </submittedName>
</protein>
<dbReference type="InterPro" id="IPR000286">
    <property type="entry name" value="HDACs"/>
</dbReference>
<reference evidence="2" key="3">
    <citation type="submission" date="2025-09" db="UniProtKB">
        <authorList>
            <consortium name="Ensembl"/>
        </authorList>
    </citation>
    <scope>IDENTIFICATION</scope>
</reference>
<dbReference type="GO" id="GO:0040029">
    <property type="term" value="P:epigenetic regulation of gene expression"/>
    <property type="evidence" value="ECO:0007669"/>
    <property type="project" value="TreeGrafter"/>
</dbReference>
<dbReference type="PANTHER" id="PTHR10625">
    <property type="entry name" value="HISTONE DEACETYLASE HDAC1-RELATED"/>
    <property type="match status" value="1"/>
</dbReference>
<evidence type="ECO:0000259" key="1">
    <source>
        <dbReference type="Pfam" id="PF00850"/>
    </source>
</evidence>
<dbReference type="AlphaFoldDB" id="A0A8C4X458"/>
<reference evidence="2" key="2">
    <citation type="submission" date="2025-08" db="UniProtKB">
        <authorList>
            <consortium name="Ensembl"/>
        </authorList>
    </citation>
    <scope>IDENTIFICATION</scope>
</reference>
<dbReference type="GeneTree" id="ENSGT00940000160061"/>
<evidence type="ECO:0000313" key="3">
    <source>
        <dbReference type="Proteomes" id="UP000694620"/>
    </source>
</evidence>
<proteinExistence type="predicted"/>
<feature type="domain" description="Histone deacetylase" evidence="1">
    <location>
        <begin position="28"/>
        <end position="231"/>
    </location>
</feature>
<dbReference type="Ensembl" id="ENSECRT00000004210.1">
    <property type="protein sequence ID" value="ENSECRP00000004145.1"/>
    <property type="gene ID" value="ENSECRG00000002810.1"/>
</dbReference>
<dbReference type="PRINTS" id="PR01270">
    <property type="entry name" value="HDASUPER"/>
</dbReference>
<accession>A0A8C4X458</accession>
<name>A0A8C4X458_ERPCA</name>
<dbReference type="SUPFAM" id="SSF52768">
    <property type="entry name" value="Arginase/deacetylase"/>
    <property type="match status" value="1"/>
</dbReference>